<name>A0ABQ4YV97_9ASTR</name>
<organism evidence="2 3">
    <name type="scientific">Tanacetum coccineum</name>
    <dbReference type="NCBI Taxonomy" id="301880"/>
    <lineage>
        <taxon>Eukaryota</taxon>
        <taxon>Viridiplantae</taxon>
        <taxon>Streptophyta</taxon>
        <taxon>Embryophyta</taxon>
        <taxon>Tracheophyta</taxon>
        <taxon>Spermatophyta</taxon>
        <taxon>Magnoliopsida</taxon>
        <taxon>eudicotyledons</taxon>
        <taxon>Gunneridae</taxon>
        <taxon>Pentapetalae</taxon>
        <taxon>asterids</taxon>
        <taxon>campanulids</taxon>
        <taxon>Asterales</taxon>
        <taxon>Asteraceae</taxon>
        <taxon>Asteroideae</taxon>
        <taxon>Anthemideae</taxon>
        <taxon>Anthemidinae</taxon>
        <taxon>Tanacetum</taxon>
    </lineage>
</organism>
<dbReference type="EMBL" id="BQNB010010691">
    <property type="protein sequence ID" value="GJS80718.1"/>
    <property type="molecule type" value="Genomic_DNA"/>
</dbReference>
<reference evidence="2" key="2">
    <citation type="submission" date="2022-01" db="EMBL/GenBank/DDBJ databases">
        <authorList>
            <person name="Yamashiro T."/>
            <person name="Shiraishi A."/>
            <person name="Satake H."/>
            <person name="Nakayama K."/>
        </authorList>
    </citation>
    <scope>NUCLEOTIDE SEQUENCE</scope>
</reference>
<feature type="coiled-coil region" evidence="1">
    <location>
        <begin position="364"/>
        <end position="401"/>
    </location>
</feature>
<evidence type="ECO:0000256" key="1">
    <source>
        <dbReference type="SAM" id="Coils"/>
    </source>
</evidence>
<proteinExistence type="predicted"/>
<keyword evidence="3" id="KW-1185">Reference proteome</keyword>
<accession>A0ABQ4YV97</accession>
<feature type="coiled-coil region" evidence="1">
    <location>
        <begin position="440"/>
        <end position="474"/>
    </location>
</feature>
<evidence type="ECO:0000313" key="3">
    <source>
        <dbReference type="Proteomes" id="UP001151760"/>
    </source>
</evidence>
<keyword evidence="1" id="KW-0175">Coiled coil</keyword>
<sequence length="587" mass="68090">MSNTNMQTQTSNALHNAIIEAGGKDRPPMLAPSNYFQWKSRIKRYINTKPNNELIHYCLKNPPYKFKWTEKTILVAEGSSKTTTERYMENYKNVLEDIQDQLNAEAEAVHIIHTGIYNDIYSTVDACLNACEMWKAIERLKQVNVQFLLQLQPEWQRFATLVKQSQELKTVSYHKLNEILKQHQNEVNEIRAERLAPATENRGKAIVNSPPPTYDKEPKMVAEDDALSKEKEIDKLMDLISLSFKKIYKPTNNNLRTSSNTSRANQDNTPRINIGIGYDNQRAVNFARARENVGNVHKLKRAKNAAYHKEKMLLCKQKEAGFQLNAEQADWRDDTDYELDDHELEAHYIKNRNKFLESSNKALVDKLKGEIEDFKTKNKSLESSNNHFKEANNELSKTNQLMFKDLKKFQAELDRYHDVNYASKVAIDCAKAKGDLMSYKMESEKSFNEYTRKINDLNQTISDMKKELFAYQETIYIMSQEKEAQTKFHKTRGDKELEKIIALENKIKVLDDIVYKTGQSVQTMNMLNRNCKTSFVKPEFLKKAQRANPRLYDIGCYNDNLALMLAPESDETIHLAQESRSKLSDLI</sequence>
<comment type="caution">
    <text evidence="2">The sequence shown here is derived from an EMBL/GenBank/DDBJ whole genome shotgun (WGS) entry which is preliminary data.</text>
</comment>
<evidence type="ECO:0000313" key="2">
    <source>
        <dbReference type="EMBL" id="GJS80718.1"/>
    </source>
</evidence>
<gene>
    <name evidence="2" type="ORF">Tco_0730599</name>
</gene>
<reference evidence="2" key="1">
    <citation type="journal article" date="2022" name="Int. J. Mol. Sci.">
        <title>Draft Genome of Tanacetum Coccineum: Genomic Comparison of Closely Related Tanacetum-Family Plants.</title>
        <authorList>
            <person name="Yamashiro T."/>
            <person name="Shiraishi A."/>
            <person name="Nakayama K."/>
            <person name="Satake H."/>
        </authorList>
    </citation>
    <scope>NUCLEOTIDE SEQUENCE</scope>
</reference>
<protein>
    <submittedName>
        <fullName evidence="2">Uncharacterized protein</fullName>
    </submittedName>
</protein>
<dbReference type="Proteomes" id="UP001151760">
    <property type="component" value="Unassembled WGS sequence"/>
</dbReference>